<feature type="region of interest" description="Disordered" evidence="1">
    <location>
        <begin position="401"/>
        <end position="421"/>
    </location>
</feature>
<keyword evidence="2" id="KW-0472">Membrane</keyword>
<dbReference type="NCBIfam" id="TIGR03503">
    <property type="entry name" value="TIGR03503 family protein"/>
    <property type="match status" value="1"/>
</dbReference>
<dbReference type="Proteomes" id="UP000472827">
    <property type="component" value="Unassembled WGS sequence"/>
</dbReference>
<proteinExistence type="predicted"/>
<evidence type="ECO:0000256" key="1">
    <source>
        <dbReference type="SAM" id="MobiDB-lite"/>
    </source>
</evidence>
<dbReference type="RefSeq" id="WP_163138159.1">
    <property type="nucleotide sequence ID" value="NZ_JAAILA010000045.1"/>
</dbReference>
<name>A0ABX0DC59_9GAMM</name>
<comment type="caution">
    <text evidence="4">The sequence shown here is derived from an EMBL/GenBank/DDBJ whole genome shotgun (WGS) entry which is preliminary data.</text>
</comment>
<keyword evidence="3" id="KW-0732">Signal</keyword>
<keyword evidence="5" id="KW-1185">Reference proteome</keyword>
<feature type="compositionally biased region" description="Low complexity" evidence="1">
    <location>
        <begin position="401"/>
        <end position="413"/>
    </location>
</feature>
<sequence>MSSLWGGLLLLTTLSGMANEVFAPSDIPLLDNRFRIDYGVKEITFIIKRKPGTPSVILVRPDGSKLYVGKVTPPDVGWLTQQDQDLITVRNPMPGPWQAIGEVDPDNRVRLLTDIRLESEPLPARLYQGERVKLQSRLLIDGAAPGAGYYLSDLGMTVKLQQFNDAAQSGEPIVEETLGHYLDDGKGLDEVPGDGVLTAEAVLDVPAGKYRALYSSGNQVFSRAQSQQVLLFPWPLSYTLDAPSGDIGARLSLLIDADELDPASVVIQGKAIDSAGVSMAFNAVATEPRLGVDLSALKAAGQYRVEATLFGTTRLGREVQLQLPVKSFTILPPPAPTPSAASPTSAAVPTKAKFEERESPVWLPWALGGGGLLLLLLGAGGFILLQKRRTLHKAMAAQKAQSEAAAPAAQAPKLDLNLPEQ</sequence>
<evidence type="ECO:0000256" key="2">
    <source>
        <dbReference type="SAM" id="Phobius"/>
    </source>
</evidence>
<accession>A0ABX0DC59</accession>
<organism evidence="4 5">
    <name type="scientific">Aeromonas rivipollensis</name>
    <dbReference type="NCBI Taxonomy" id="948519"/>
    <lineage>
        <taxon>Bacteria</taxon>
        <taxon>Pseudomonadati</taxon>
        <taxon>Pseudomonadota</taxon>
        <taxon>Gammaproteobacteria</taxon>
        <taxon>Aeromonadales</taxon>
        <taxon>Aeromonadaceae</taxon>
        <taxon>Aeromonas</taxon>
    </lineage>
</organism>
<reference evidence="4 5" key="1">
    <citation type="submission" date="2020-02" db="EMBL/GenBank/DDBJ databases">
        <title>Genome sequencing of Aeromonas rivipollensis.</title>
        <authorList>
            <person name="Fono-Tamo Ubani E.K."/>
            <person name="Lekota K.E."/>
        </authorList>
    </citation>
    <scope>NUCLEOTIDE SEQUENCE [LARGE SCALE GENOMIC DNA]</scope>
    <source>
        <strain evidence="4 5">G78</strain>
    </source>
</reference>
<dbReference type="EMBL" id="JAAILA010000045">
    <property type="protein sequence ID" value="NEX91042.1"/>
    <property type="molecule type" value="Genomic_DNA"/>
</dbReference>
<keyword evidence="2" id="KW-0812">Transmembrane</keyword>
<feature type="transmembrane region" description="Helical" evidence="2">
    <location>
        <begin position="362"/>
        <end position="385"/>
    </location>
</feature>
<feature type="chain" id="PRO_5045813855" evidence="3">
    <location>
        <begin position="19"/>
        <end position="421"/>
    </location>
</feature>
<gene>
    <name evidence="4" type="ORF">G4923_20475</name>
</gene>
<dbReference type="InterPro" id="IPR020010">
    <property type="entry name" value="CHP03503"/>
</dbReference>
<keyword evidence="2" id="KW-1133">Transmembrane helix</keyword>
<evidence type="ECO:0000256" key="3">
    <source>
        <dbReference type="SAM" id="SignalP"/>
    </source>
</evidence>
<protein>
    <submittedName>
        <fullName evidence="4">TIGR03503 family protein</fullName>
    </submittedName>
</protein>
<evidence type="ECO:0000313" key="4">
    <source>
        <dbReference type="EMBL" id="NEX91042.1"/>
    </source>
</evidence>
<evidence type="ECO:0000313" key="5">
    <source>
        <dbReference type="Proteomes" id="UP000472827"/>
    </source>
</evidence>
<feature type="signal peptide" evidence="3">
    <location>
        <begin position="1"/>
        <end position="18"/>
    </location>
</feature>